<proteinExistence type="predicted"/>
<feature type="transmembrane region" description="Helical" evidence="2">
    <location>
        <begin position="61"/>
        <end position="83"/>
    </location>
</feature>
<feature type="region of interest" description="Disordered" evidence="1">
    <location>
        <begin position="1"/>
        <end position="32"/>
    </location>
</feature>
<keyword evidence="2" id="KW-0812">Transmembrane</keyword>
<feature type="region of interest" description="Disordered" evidence="1">
    <location>
        <begin position="244"/>
        <end position="268"/>
    </location>
</feature>
<dbReference type="InterPro" id="IPR051009">
    <property type="entry name" value="PRM"/>
</dbReference>
<dbReference type="RefSeq" id="XP_066831236.1">
    <property type="nucleotide sequence ID" value="XM_066974503.1"/>
</dbReference>
<reference evidence="3 4" key="1">
    <citation type="submission" date="2024-03" db="EMBL/GenBank/DDBJ databases">
        <authorList>
            <person name="Brejova B."/>
        </authorList>
    </citation>
    <scope>NUCLEOTIDE SEQUENCE [LARGE SCALE GENOMIC DNA]</scope>
    <source>
        <strain evidence="3 4">CBS 14171</strain>
    </source>
</reference>
<sequence length="279" mass="29698">MLSITPLAPSPTRLAPRDNDDSNSPTGMPTISTQQDAIITVTTIPMRYNPYISNPTAPQGLVFIIVGAIIGFILLASLAYRIVTHFYYSAKAQREKETYFVNENPQHGFVDVLSNHYSFPHHRSHSALSLSTSSTSSQGKSLQSHLLSDKKQYRRPMFENPSLDYKKLDLSLGDLASGSMGSASTLYAHKNNSSVGSFMMMKQFAGGGATGGGGGGGKGEGDGLMPQISVNGIEMRDLESGAVSTVGSTTDASGNNHNGNGPPAAILRPPSLYLEDLLN</sequence>
<dbReference type="PANTHER" id="PTHR36089">
    <property type="entry name" value="CHITIN SYNTHASE 3 COMPLEX PROTEIN CSI2-RELATED"/>
    <property type="match status" value="1"/>
</dbReference>
<dbReference type="EMBL" id="OZ022409">
    <property type="protein sequence ID" value="CAK9440198.1"/>
    <property type="molecule type" value="Genomic_DNA"/>
</dbReference>
<dbReference type="PANTHER" id="PTHR36089:SF1">
    <property type="entry name" value="CHITIN SYNTHASE 3 COMPLEX PROTEIN CSI2-RELATED"/>
    <property type="match status" value="1"/>
</dbReference>
<feature type="compositionally biased region" description="Polar residues" evidence="1">
    <location>
        <begin position="244"/>
        <end position="253"/>
    </location>
</feature>
<keyword evidence="2" id="KW-1133">Transmembrane helix</keyword>
<evidence type="ECO:0000256" key="2">
    <source>
        <dbReference type="SAM" id="Phobius"/>
    </source>
</evidence>
<gene>
    <name evidence="3" type="ORF">LODBEIA_P42980</name>
</gene>
<keyword evidence="2" id="KW-0472">Membrane</keyword>
<keyword evidence="4" id="KW-1185">Reference proteome</keyword>
<name>A0ABP0ZPK4_9ASCO</name>
<evidence type="ECO:0000313" key="4">
    <source>
        <dbReference type="Proteomes" id="UP001497383"/>
    </source>
</evidence>
<organism evidence="3 4">
    <name type="scientific">Lodderomyces beijingensis</name>
    <dbReference type="NCBI Taxonomy" id="1775926"/>
    <lineage>
        <taxon>Eukaryota</taxon>
        <taxon>Fungi</taxon>
        <taxon>Dikarya</taxon>
        <taxon>Ascomycota</taxon>
        <taxon>Saccharomycotina</taxon>
        <taxon>Pichiomycetes</taxon>
        <taxon>Debaryomycetaceae</taxon>
        <taxon>Candida/Lodderomyces clade</taxon>
        <taxon>Lodderomyces</taxon>
    </lineage>
</organism>
<feature type="compositionally biased region" description="Polar residues" evidence="1">
    <location>
        <begin position="22"/>
        <end position="32"/>
    </location>
</feature>
<evidence type="ECO:0000256" key="1">
    <source>
        <dbReference type="SAM" id="MobiDB-lite"/>
    </source>
</evidence>
<evidence type="ECO:0000313" key="3">
    <source>
        <dbReference type="EMBL" id="CAK9440198.1"/>
    </source>
</evidence>
<accession>A0ABP0ZPK4</accession>
<dbReference type="GeneID" id="92209494"/>
<protein>
    <submittedName>
        <fullName evidence="3">Uncharacterized protein</fullName>
    </submittedName>
</protein>
<dbReference type="Proteomes" id="UP001497383">
    <property type="component" value="Chromosome 5"/>
</dbReference>